<evidence type="ECO:0000313" key="3">
    <source>
        <dbReference type="EMBL" id="KXS98077.1"/>
    </source>
</evidence>
<accession>A0A139H6K2</accession>
<name>A0A139H6K2_9PEZI</name>
<evidence type="ECO:0000256" key="1">
    <source>
        <dbReference type="SAM" id="Coils"/>
    </source>
</evidence>
<dbReference type="Proteomes" id="UP000070133">
    <property type="component" value="Unassembled WGS sequence"/>
</dbReference>
<keyword evidence="4" id="KW-1185">Reference proteome</keyword>
<feature type="compositionally biased region" description="Polar residues" evidence="2">
    <location>
        <begin position="157"/>
        <end position="166"/>
    </location>
</feature>
<feature type="coiled-coil region" evidence="1">
    <location>
        <begin position="42"/>
        <end position="69"/>
    </location>
</feature>
<reference evidence="3 4" key="1">
    <citation type="submission" date="2015-07" db="EMBL/GenBank/DDBJ databases">
        <title>Comparative genomics of the Sigatoka disease complex on banana suggests a link between parallel evolutionary changes in Pseudocercospora fijiensis and Pseudocercospora eumusae and increased virulence on the banana host.</title>
        <authorList>
            <person name="Chang T.-C."/>
            <person name="Salvucci A."/>
            <person name="Crous P.W."/>
            <person name="Stergiopoulos I."/>
        </authorList>
    </citation>
    <scope>NUCLEOTIDE SEQUENCE [LARGE SCALE GENOMIC DNA]</scope>
    <source>
        <strain evidence="3 4">CBS 114824</strain>
    </source>
</reference>
<comment type="caution">
    <text evidence="3">The sequence shown here is derived from an EMBL/GenBank/DDBJ whole genome shotgun (WGS) entry which is preliminary data.</text>
</comment>
<feature type="region of interest" description="Disordered" evidence="2">
    <location>
        <begin position="105"/>
        <end position="177"/>
    </location>
</feature>
<evidence type="ECO:0000313" key="4">
    <source>
        <dbReference type="Proteomes" id="UP000070133"/>
    </source>
</evidence>
<organism evidence="3 4">
    <name type="scientific">Pseudocercospora eumusae</name>
    <dbReference type="NCBI Taxonomy" id="321146"/>
    <lineage>
        <taxon>Eukaryota</taxon>
        <taxon>Fungi</taxon>
        <taxon>Dikarya</taxon>
        <taxon>Ascomycota</taxon>
        <taxon>Pezizomycotina</taxon>
        <taxon>Dothideomycetes</taxon>
        <taxon>Dothideomycetidae</taxon>
        <taxon>Mycosphaerellales</taxon>
        <taxon>Mycosphaerellaceae</taxon>
        <taxon>Pseudocercospora</taxon>
    </lineage>
</organism>
<keyword evidence="1" id="KW-0175">Coiled coil</keyword>
<evidence type="ECO:0000256" key="2">
    <source>
        <dbReference type="SAM" id="MobiDB-lite"/>
    </source>
</evidence>
<dbReference type="EMBL" id="LFZN01000123">
    <property type="protein sequence ID" value="KXS98077.1"/>
    <property type="molecule type" value="Genomic_DNA"/>
</dbReference>
<protein>
    <submittedName>
        <fullName evidence="3">Uncharacterized protein</fullName>
    </submittedName>
</protein>
<dbReference type="AlphaFoldDB" id="A0A139H6K2"/>
<feature type="compositionally biased region" description="Basic and acidic residues" evidence="2">
    <location>
        <begin position="168"/>
        <end position="177"/>
    </location>
</feature>
<proteinExistence type="predicted"/>
<sequence length="177" mass="19721">MKVAMTKRTSSASLGGLDEERARLATANLKLVEDEYRLRDAVAKNESDVAKAEQNVEKLRRDLASAGELYQTSILRRDKTEQKLRQNLADQGDIREQIGQYSKRLRSSLPVKLEATSPQHTSNKRALPRGSLPGERRESQDGTSSGSGAESEDELNHSSATRSDPTQGDERKRRSVR</sequence>
<gene>
    <name evidence="3" type="ORF">AC578_1457</name>
</gene>